<accession>A0A839ZY45</accession>
<feature type="chain" id="PRO_5032496036" description="TonB C-terminal domain-containing protein" evidence="1">
    <location>
        <begin position="23"/>
        <end position="102"/>
    </location>
</feature>
<evidence type="ECO:0000313" key="2">
    <source>
        <dbReference type="EMBL" id="MBB3891038.1"/>
    </source>
</evidence>
<dbReference type="Proteomes" id="UP000530564">
    <property type="component" value="Unassembled WGS sequence"/>
</dbReference>
<evidence type="ECO:0000313" key="3">
    <source>
        <dbReference type="Proteomes" id="UP000530564"/>
    </source>
</evidence>
<dbReference type="AlphaFoldDB" id="A0A839ZY45"/>
<gene>
    <name evidence="2" type="ORF">GGQ61_001755</name>
</gene>
<comment type="caution">
    <text evidence="2">The sequence shown here is derived from an EMBL/GenBank/DDBJ whole genome shotgun (WGS) entry which is preliminary data.</text>
</comment>
<organism evidence="2 3">
    <name type="scientific">Phenylobacterium haematophilum</name>
    <dbReference type="NCBI Taxonomy" id="98513"/>
    <lineage>
        <taxon>Bacteria</taxon>
        <taxon>Pseudomonadati</taxon>
        <taxon>Pseudomonadota</taxon>
        <taxon>Alphaproteobacteria</taxon>
        <taxon>Caulobacterales</taxon>
        <taxon>Caulobacteraceae</taxon>
        <taxon>Phenylobacterium</taxon>
    </lineage>
</organism>
<reference evidence="2 3" key="1">
    <citation type="submission" date="2020-08" db="EMBL/GenBank/DDBJ databases">
        <title>Genomic Encyclopedia of Type Strains, Phase IV (KMG-IV): sequencing the most valuable type-strain genomes for metagenomic binning, comparative biology and taxonomic classification.</title>
        <authorList>
            <person name="Goeker M."/>
        </authorList>
    </citation>
    <scope>NUCLEOTIDE SEQUENCE [LARGE SCALE GENOMIC DNA]</scope>
    <source>
        <strain evidence="2 3">DSM 21793</strain>
    </source>
</reference>
<evidence type="ECO:0000256" key="1">
    <source>
        <dbReference type="SAM" id="SignalP"/>
    </source>
</evidence>
<dbReference type="EMBL" id="JACIDK010000002">
    <property type="protein sequence ID" value="MBB3891038.1"/>
    <property type="molecule type" value="Genomic_DNA"/>
</dbReference>
<proteinExistence type="predicted"/>
<feature type="signal peptide" evidence="1">
    <location>
        <begin position="1"/>
        <end position="22"/>
    </location>
</feature>
<dbReference type="RefSeq" id="WP_183771584.1">
    <property type="nucleotide sequence ID" value="NZ_JACIDK010000002.1"/>
</dbReference>
<sequence length="102" mass="10293">MKNLIKIGGGVALCLAFAGASAAADFQESMSKCLTKHANTRDAAVVMLECNATAGKLSGCKVLEDSKAGKGFDKAALCVADALPMGSKTGTVKVPMRFPGGA</sequence>
<evidence type="ECO:0008006" key="4">
    <source>
        <dbReference type="Google" id="ProtNLM"/>
    </source>
</evidence>
<name>A0A839ZY45_9CAUL</name>
<protein>
    <recommendedName>
        <fullName evidence="4">TonB C-terminal domain-containing protein</fullName>
    </recommendedName>
</protein>
<keyword evidence="1" id="KW-0732">Signal</keyword>
<keyword evidence="3" id="KW-1185">Reference proteome</keyword>